<dbReference type="Pfam" id="PF00447">
    <property type="entry name" value="HSF_DNA-bind"/>
    <property type="match status" value="1"/>
</dbReference>
<dbReference type="PROSITE" id="PS50071">
    <property type="entry name" value="HOMEOBOX_2"/>
    <property type="match status" value="1"/>
</dbReference>
<dbReference type="InterPro" id="IPR036388">
    <property type="entry name" value="WH-like_DNA-bd_sf"/>
</dbReference>
<dbReference type="SMART" id="SM00415">
    <property type="entry name" value="HSF"/>
    <property type="match status" value="1"/>
</dbReference>
<dbReference type="GO" id="GO:0005634">
    <property type="term" value="C:nucleus"/>
    <property type="evidence" value="ECO:0007669"/>
    <property type="project" value="UniProtKB-SubCell"/>
</dbReference>
<organism evidence="10">
    <name type="scientific">Corethron hystrix</name>
    <dbReference type="NCBI Taxonomy" id="216773"/>
    <lineage>
        <taxon>Eukaryota</taxon>
        <taxon>Sar</taxon>
        <taxon>Stramenopiles</taxon>
        <taxon>Ochrophyta</taxon>
        <taxon>Bacillariophyta</taxon>
        <taxon>Coscinodiscophyceae</taxon>
        <taxon>Corethrophycidae</taxon>
        <taxon>Corethrales</taxon>
        <taxon>Corethraceae</taxon>
        <taxon>Corethron</taxon>
    </lineage>
</organism>
<keyword evidence="2 5" id="KW-0238">DNA-binding</keyword>
<dbReference type="SUPFAM" id="SSF46785">
    <property type="entry name" value="Winged helix' DNA-binding domain"/>
    <property type="match status" value="1"/>
</dbReference>
<dbReference type="Gene3D" id="1.10.10.10">
    <property type="entry name" value="Winged helix-like DNA-binding domain superfamily/Winged helix DNA-binding domain"/>
    <property type="match status" value="1"/>
</dbReference>
<feature type="region of interest" description="Disordered" evidence="7">
    <location>
        <begin position="271"/>
        <end position="300"/>
    </location>
</feature>
<dbReference type="InterPro" id="IPR001739">
    <property type="entry name" value="Methyl_CpG_DNA-bd"/>
</dbReference>
<evidence type="ECO:0000256" key="1">
    <source>
        <dbReference type="ARBA" id="ARBA00004123"/>
    </source>
</evidence>
<proteinExistence type="inferred from homology"/>
<dbReference type="EMBL" id="HBFR01026704">
    <property type="protein sequence ID" value="CAD8892037.1"/>
    <property type="molecule type" value="Transcribed_RNA"/>
</dbReference>
<dbReference type="InterPro" id="IPR001356">
    <property type="entry name" value="HD"/>
</dbReference>
<keyword evidence="3 5" id="KW-0371">Homeobox</keyword>
<feature type="region of interest" description="Disordered" evidence="7">
    <location>
        <begin position="233"/>
        <end position="258"/>
    </location>
</feature>
<evidence type="ECO:0008006" key="11">
    <source>
        <dbReference type="Google" id="ProtNLM"/>
    </source>
</evidence>
<feature type="region of interest" description="Disordered" evidence="7">
    <location>
        <begin position="367"/>
        <end position="417"/>
    </location>
</feature>
<dbReference type="Pfam" id="PF05920">
    <property type="entry name" value="Homeobox_KN"/>
    <property type="match status" value="1"/>
</dbReference>
<evidence type="ECO:0000256" key="3">
    <source>
        <dbReference type="ARBA" id="ARBA00023155"/>
    </source>
</evidence>
<evidence type="ECO:0000256" key="5">
    <source>
        <dbReference type="PROSITE-ProRule" id="PRU00108"/>
    </source>
</evidence>
<feature type="domain" description="MBD" evidence="9">
    <location>
        <begin position="691"/>
        <end position="767"/>
    </location>
</feature>
<feature type="compositionally biased region" description="Basic and acidic residues" evidence="7">
    <location>
        <begin position="123"/>
        <end position="133"/>
    </location>
</feature>
<evidence type="ECO:0000256" key="2">
    <source>
        <dbReference type="ARBA" id="ARBA00023125"/>
    </source>
</evidence>
<dbReference type="GO" id="GO:0003700">
    <property type="term" value="F:DNA-binding transcription factor activity"/>
    <property type="evidence" value="ECO:0007669"/>
    <property type="project" value="InterPro"/>
</dbReference>
<evidence type="ECO:0000313" key="10">
    <source>
        <dbReference type="EMBL" id="CAD8892037.1"/>
    </source>
</evidence>
<name>A0A7S1BPM6_9STRA</name>
<dbReference type="InterPro" id="IPR000232">
    <property type="entry name" value="HSF_DNA-bd"/>
</dbReference>
<reference evidence="10" key="1">
    <citation type="submission" date="2021-01" db="EMBL/GenBank/DDBJ databases">
        <authorList>
            <person name="Corre E."/>
            <person name="Pelletier E."/>
            <person name="Niang G."/>
            <person name="Scheremetjew M."/>
            <person name="Finn R."/>
            <person name="Kale V."/>
            <person name="Holt S."/>
            <person name="Cochrane G."/>
            <person name="Meng A."/>
            <person name="Brown T."/>
            <person name="Cohen L."/>
        </authorList>
    </citation>
    <scope>NUCLEOTIDE SEQUENCE</scope>
    <source>
        <strain evidence="10">308</strain>
    </source>
</reference>
<comment type="similarity">
    <text evidence="6">Belongs to the HSF family.</text>
</comment>
<dbReference type="Gene3D" id="1.10.10.60">
    <property type="entry name" value="Homeodomain-like"/>
    <property type="match status" value="1"/>
</dbReference>
<dbReference type="PANTHER" id="PTHR11850">
    <property type="entry name" value="HOMEOBOX PROTEIN TRANSCRIPTION FACTORS"/>
    <property type="match status" value="1"/>
</dbReference>
<evidence type="ECO:0000259" key="9">
    <source>
        <dbReference type="PROSITE" id="PS50982"/>
    </source>
</evidence>
<evidence type="ECO:0000256" key="6">
    <source>
        <dbReference type="RuleBase" id="RU004020"/>
    </source>
</evidence>
<keyword evidence="4 5" id="KW-0539">Nucleus</keyword>
<accession>A0A7S1BPM6</accession>
<dbReference type="InterPro" id="IPR008422">
    <property type="entry name" value="KN_HD"/>
</dbReference>
<dbReference type="GO" id="GO:0043565">
    <property type="term" value="F:sequence-specific DNA binding"/>
    <property type="evidence" value="ECO:0007669"/>
    <property type="project" value="InterPro"/>
</dbReference>
<evidence type="ECO:0000256" key="7">
    <source>
        <dbReference type="SAM" id="MobiDB-lite"/>
    </source>
</evidence>
<feature type="compositionally biased region" description="Acidic residues" evidence="7">
    <location>
        <begin position="372"/>
        <end position="381"/>
    </location>
</feature>
<dbReference type="InterPro" id="IPR016177">
    <property type="entry name" value="DNA-bd_dom_sf"/>
</dbReference>
<comment type="subcellular location">
    <subcellularLocation>
        <location evidence="1 5">Nucleus</location>
    </subcellularLocation>
</comment>
<dbReference type="InterPro" id="IPR009057">
    <property type="entry name" value="Homeodomain-like_sf"/>
</dbReference>
<feature type="domain" description="Homeobox" evidence="8">
    <location>
        <begin position="162"/>
        <end position="208"/>
    </location>
</feature>
<dbReference type="PROSITE" id="PS50982">
    <property type="entry name" value="MBD"/>
    <property type="match status" value="1"/>
</dbReference>
<dbReference type="SUPFAM" id="SSF54171">
    <property type="entry name" value="DNA-binding domain"/>
    <property type="match status" value="1"/>
</dbReference>
<protein>
    <recommendedName>
        <fullName evidence="11">Homeobox domain-containing protein</fullName>
    </recommendedName>
</protein>
<dbReference type="SMART" id="SM00391">
    <property type="entry name" value="MBD"/>
    <property type="match status" value="1"/>
</dbReference>
<dbReference type="Gene3D" id="3.30.890.10">
    <property type="entry name" value="Methyl-cpg-binding Protein 2, Chain A"/>
    <property type="match status" value="1"/>
</dbReference>
<dbReference type="Pfam" id="PF01429">
    <property type="entry name" value="MBD"/>
    <property type="match status" value="1"/>
</dbReference>
<dbReference type="CDD" id="cd00086">
    <property type="entry name" value="homeodomain"/>
    <property type="match status" value="1"/>
</dbReference>
<dbReference type="InterPro" id="IPR050224">
    <property type="entry name" value="TALE_homeobox"/>
</dbReference>
<feature type="compositionally biased region" description="Polar residues" evidence="7">
    <location>
        <begin position="276"/>
        <end position="289"/>
    </location>
</feature>
<sequence length="767" mass="86399">MNDQSMSKRSNFIVSLHQALSPQENNDRSVVVWSSSGDVFIIRDLDRFVNEIASKVCGGIADWNCFKRCLRYCGFKAHFGSHGRSKLAIRHEFFHRDKPELLKRIRNLYFAAKEPSGSYSGDSRTENEERETQRNAQQASTENTGEKFQTARLSLAGASKILKTWFRSHIDLPFPSRHDESALLEQTGLSKNQLRNWFANARQRLTQLKLEKGFGQQHDSSVSHHSIRYEIDNNQLEQKNPKAQPTDNALPGDDNTDNFMKSAWPRGSLPTDIMEPSTSQRDFTPQQSGFDIKQHNHTTENNFNQTSFASGDRHESDHGACNSRDFPLIVEFNVTVLAPMINIHGKKLFDSQEDVCNVNDKRSIEFRKPLTEDGDTSEEMPEMNHTGNRRISDKINSKRKSQATEFSKIKEESSRRRRRMRLQGIELHDIVDSVEDVARTGLNEGELAVKINDCQNEIKRGNVVDGGNNLNLASSGTVSYSPTFLDANTNGAKSITSEISSNKNDCQNECAAKSPSTSAGPCTLTSSLQLSSVPSLEETSVPFLKGTLVANLETRQHIIKGKWNFIGADPLVTPHSDFEFVHNLSPDVKDPSVLPIDGRYDGSFNILCSNEGADFDVIEERDLSFNFIKIVSTDNESSGNYEYSIEGYGSNKFGYFQILGVGEKKTDTDTFSISLRKIYRKEKLKKKSTSVYSLVCKAEGLPAGWLKKGAPRKGGVFKGRLDTYWFNPKGDMFRSRKEIARYMQRVCKAEKEGYNPDIITQGFDNVV</sequence>
<dbReference type="SMART" id="SM00389">
    <property type="entry name" value="HOX"/>
    <property type="match status" value="1"/>
</dbReference>
<feature type="DNA-binding region" description="Homeobox" evidence="5">
    <location>
        <begin position="164"/>
        <end position="209"/>
    </location>
</feature>
<evidence type="ECO:0000256" key="4">
    <source>
        <dbReference type="ARBA" id="ARBA00023242"/>
    </source>
</evidence>
<dbReference type="InterPro" id="IPR036390">
    <property type="entry name" value="WH_DNA-bd_sf"/>
</dbReference>
<dbReference type="SUPFAM" id="SSF46689">
    <property type="entry name" value="Homeodomain-like"/>
    <property type="match status" value="1"/>
</dbReference>
<evidence type="ECO:0000259" key="8">
    <source>
        <dbReference type="PROSITE" id="PS50071"/>
    </source>
</evidence>
<gene>
    <name evidence="10" type="ORF">CHYS00102_LOCUS19243</name>
</gene>
<dbReference type="AlphaFoldDB" id="A0A7S1BPM6"/>
<feature type="region of interest" description="Disordered" evidence="7">
    <location>
        <begin position="115"/>
        <end position="147"/>
    </location>
</feature>
<feature type="compositionally biased region" description="Polar residues" evidence="7">
    <location>
        <begin position="233"/>
        <end position="247"/>
    </location>
</feature>